<feature type="transmembrane region" description="Helical" evidence="14">
    <location>
        <begin position="12"/>
        <end position="29"/>
    </location>
</feature>
<keyword evidence="3" id="KW-1003">Cell membrane</keyword>
<evidence type="ECO:0000256" key="8">
    <source>
        <dbReference type="ARBA" id="ARBA00022801"/>
    </source>
</evidence>
<dbReference type="SUPFAM" id="SSF56519">
    <property type="entry name" value="Penicillin binding protein dimerisation domain"/>
    <property type="match status" value="1"/>
</dbReference>
<evidence type="ECO:0000256" key="7">
    <source>
        <dbReference type="ARBA" id="ARBA00022692"/>
    </source>
</evidence>
<keyword evidence="6" id="KW-0645">Protease</keyword>
<keyword evidence="4" id="KW-0997">Cell inner membrane</keyword>
<keyword evidence="18" id="KW-1185">Reference proteome</keyword>
<dbReference type="InterPro" id="IPR005311">
    <property type="entry name" value="PBP_dimer"/>
</dbReference>
<keyword evidence="13" id="KW-0961">Cell wall biogenesis/degradation</keyword>
<evidence type="ECO:0000256" key="5">
    <source>
        <dbReference type="ARBA" id="ARBA00022645"/>
    </source>
</evidence>
<dbReference type="InterPro" id="IPR017790">
    <property type="entry name" value="Penicillin-binding_protein_2"/>
</dbReference>
<proteinExistence type="predicted"/>
<dbReference type="InterPro" id="IPR050515">
    <property type="entry name" value="Beta-lactam/transpept"/>
</dbReference>
<keyword evidence="10" id="KW-0573">Peptidoglycan synthesis</keyword>
<evidence type="ECO:0000256" key="12">
    <source>
        <dbReference type="ARBA" id="ARBA00023136"/>
    </source>
</evidence>
<evidence type="ECO:0000256" key="9">
    <source>
        <dbReference type="ARBA" id="ARBA00022960"/>
    </source>
</evidence>
<evidence type="ECO:0000256" key="2">
    <source>
        <dbReference type="ARBA" id="ARBA00004236"/>
    </source>
</evidence>
<comment type="caution">
    <text evidence="17">The sequence shown here is derived from an EMBL/GenBank/DDBJ whole genome shotgun (WGS) entry which is preliminary data.</text>
</comment>
<dbReference type="EMBL" id="BAABFN010000001">
    <property type="protein sequence ID" value="GAA4301838.1"/>
    <property type="molecule type" value="Genomic_DNA"/>
</dbReference>
<feature type="domain" description="Penicillin-binding protein transpeptidase" evidence="15">
    <location>
        <begin position="254"/>
        <end position="581"/>
    </location>
</feature>
<dbReference type="RefSeq" id="WP_344974468.1">
    <property type="nucleotide sequence ID" value="NZ_BAABFN010000001.1"/>
</dbReference>
<evidence type="ECO:0000256" key="13">
    <source>
        <dbReference type="ARBA" id="ARBA00023316"/>
    </source>
</evidence>
<protein>
    <submittedName>
        <fullName evidence="17">Penicillin-binding protein 2</fullName>
    </submittedName>
</protein>
<organism evidence="17 18">
    <name type="scientific">Compostibacter hankyongensis</name>
    <dbReference type="NCBI Taxonomy" id="1007089"/>
    <lineage>
        <taxon>Bacteria</taxon>
        <taxon>Pseudomonadati</taxon>
        <taxon>Bacteroidota</taxon>
        <taxon>Chitinophagia</taxon>
        <taxon>Chitinophagales</taxon>
        <taxon>Chitinophagaceae</taxon>
        <taxon>Compostibacter</taxon>
    </lineage>
</organism>
<keyword evidence="9" id="KW-0133">Cell shape</keyword>
<evidence type="ECO:0000259" key="15">
    <source>
        <dbReference type="Pfam" id="PF00905"/>
    </source>
</evidence>
<evidence type="ECO:0000256" key="10">
    <source>
        <dbReference type="ARBA" id="ARBA00022984"/>
    </source>
</evidence>
<evidence type="ECO:0000256" key="1">
    <source>
        <dbReference type="ARBA" id="ARBA00004167"/>
    </source>
</evidence>
<evidence type="ECO:0000256" key="14">
    <source>
        <dbReference type="SAM" id="Phobius"/>
    </source>
</evidence>
<sequence length="644" mass="71557">MPVYNQSRKNVIRALFIAVICILGLRLFYLQIMEKKYRLLATAQAIQRKTVYPTRGIIYDRKGRAVVNNDALYDLMVTPSEVKSLDTAYFCSLLNIDIPTFRTRLHRAMVRNGPVRPSVFAPLLPQDVFGRLQENIYQFPGFDLVERPVRNYPFGVGAHIFGFIGEVDSNVIKRNSLYQAGDFIGITGLEQTYEPILMGQRGVNYVVRDVRNRIVGSYENGTYDTAAIAGKNLHLALDIKLQQLGEELLHGKIGSIIAIDPQTGGVLTMVSSPEFDPNALKGAEKGNNYIKLLRDPAKPLFNRAIQAAYPPGSTFKPLDALAALDLGVITPAFGISCTGAYYGCGRVMHCTEHWAGHSRDLRTAIAWSCNSYFADIYRKIIDQRHNVVAGLQSWKKYMNAFGLGQRLGIDLPHEGTGNIPDTGTYNRLFGKGHWSSCSIISCAIGQGEVLETPLQIANAMCIIGNHGYYYTPHFVVSVDNDSSLLSPFHIKHTVTHIPDEMYQVVVNGMEDVVKQGTGRIAQIEGISVCGKTGTAQNPHGKDHSLFAAFAPKDHPRIAIAVVVENAGYGATYAAPIASLMMEQYLKDSIPSGPRTELMKRMKNTTILPQYLLDEMKQMKAKDSIRIVKKERREKAREVAVNWKP</sequence>
<dbReference type="InterPro" id="IPR036138">
    <property type="entry name" value="PBP_dimer_sf"/>
</dbReference>
<keyword evidence="12 14" id="KW-0472">Membrane</keyword>
<reference evidence="18" key="1">
    <citation type="journal article" date="2019" name="Int. J. Syst. Evol. Microbiol.">
        <title>The Global Catalogue of Microorganisms (GCM) 10K type strain sequencing project: providing services to taxonomists for standard genome sequencing and annotation.</title>
        <authorList>
            <consortium name="The Broad Institute Genomics Platform"/>
            <consortium name="The Broad Institute Genome Sequencing Center for Infectious Disease"/>
            <person name="Wu L."/>
            <person name="Ma J."/>
        </authorList>
    </citation>
    <scope>NUCLEOTIDE SEQUENCE [LARGE SCALE GENOMIC DNA]</scope>
    <source>
        <strain evidence="18">JCM 17664</strain>
    </source>
</reference>
<comment type="subcellular location">
    <subcellularLocation>
        <location evidence="2">Cell membrane</location>
    </subcellularLocation>
    <subcellularLocation>
        <location evidence="1">Membrane</location>
        <topology evidence="1">Single-pass membrane protein</topology>
    </subcellularLocation>
</comment>
<feature type="domain" description="Penicillin-binding protein dimerisation" evidence="16">
    <location>
        <begin position="51"/>
        <end position="216"/>
    </location>
</feature>
<dbReference type="Proteomes" id="UP001501207">
    <property type="component" value="Unassembled WGS sequence"/>
</dbReference>
<dbReference type="Gene3D" id="3.40.710.10">
    <property type="entry name" value="DD-peptidase/beta-lactamase superfamily"/>
    <property type="match status" value="1"/>
</dbReference>
<accession>A0ABP8FF14</accession>
<keyword evidence="11 14" id="KW-1133">Transmembrane helix</keyword>
<evidence type="ECO:0000256" key="3">
    <source>
        <dbReference type="ARBA" id="ARBA00022475"/>
    </source>
</evidence>
<evidence type="ECO:0000256" key="11">
    <source>
        <dbReference type="ARBA" id="ARBA00022989"/>
    </source>
</evidence>
<gene>
    <name evidence="17" type="primary">mrdA</name>
    <name evidence="17" type="ORF">GCM10023143_03880</name>
</gene>
<dbReference type="PANTHER" id="PTHR30627:SF2">
    <property type="entry name" value="PEPTIDOGLYCAN D,D-TRANSPEPTIDASE MRDA"/>
    <property type="match status" value="1"/>
</dbReference>
<keyword evidence="5" id="KW-0121">Carboxypeptidase</keyword>
<evidence type="ECO:0000256" key="6">
    <source>
        <dbReference type="ARBA" id="ARBA00022670"/>
    </source>
</evidence>
<dbReference type="InterPro" id="IPR001460">
    <property type="entry name" value="PCN-bd_Tpept"/>
</dbReference>
<dbReference type="Gene3D" id="3.90.1310.10">
    <property type="entry name" value="Penicillin-binding protein 2a (Domain 2)"/>
    <property type="match status" value="1"/>
</dbReference>
<evidence type="ECO:0000259" key="16">
    <source>
        <dbReference type="Pfam" id="PF03717"/>
    </source>
</evidence>
<dbReference type="PANTHER" id="PTHR30627">
    <property type="entry name" value="PEPTIDOGLYCAN D,D-TRANSPEPTIDASE"/>
    <property type="match status" value="1"/>
</dbReference>
<dbReference type="Pfam" id="PF00905">
    <property type="entry name" value="Transpeptidase"/>
    <property type="match status" value="1"/>
</dbReference>
<dbReference type="NCBIfam" id="TIGR03423">
    <property type="entry name" value="pbp2_mrdA"/>
    <property type="match status" value="1"/>
</dbReference>
<dbReference type="SUPFAM" id="SSF56601">
    <property type="entry name" value="beta-lactamase/transpeptidase-like"/>
    <property type="match status" value="1"/>
</dbReference>
<dbReference type="Pfam" id="PF03717">
    <property type="entry name" value="PBP_dimer"/>
    <property type="match status" value="1"/>
</dbReference>
<keyword evidence="8" id="KW-0378">Hydrolase</keyword>
<evidence type="ECO:0000256" key="4">
    <source>
        <dbReference type="ARBA" id="ARBA00022519"/>
    </source>
</evidence>
<dbReference type="InterPro" id="IPR012338">
    <property type="entry name" value="Beta-lactam/transpept-like"/>
</dbReference>
<dbReference type="Gene3D" id="3.30.1390.30">
    <property type="entry name" value="Penicillin-binding protein 2a, domain 3"/>
    <property type="match status" value="1"/>
</dbReference>
<name>A0ABP8FF14_9BACT</name>
<evidence type="ECO:0000313" key="18">
    <source>
        <dbReference type="Proteomes" id="UP001501207"/>
    </source>
</evidence>
<keyword evidence="7 14" id="KW-0812">Transmembrane</keyword>
<evidence type="ECO:0000313" key="17">
    <source>
        <dbReference type="EMBL" id="GAA4301838.1"/>
    </source>
</evidence>